<dbReference type="InterPro" id="IPR055766">
    <property type="entry name" value="DUF7342"/>
</dbReference>
<dbReference type="EMBL" id="JBEDNY010000002">
    <property type="protein sequence ID" value="MEZ3163832.1"/>
    <property type="molecule type" value="Genomic_DNA"/>
</dbReference>
<accession>A0ABD5M0T9</accession>
<comment type="caution">
    <text evidence="2">The sequence shown here is derived from an EMBL/GenBank/DDBJ whole genome shotgun (WGS) entry which is preliminary data.</text>
</comment>
<dbReference type="RefSeq" id="WP_371161598.1">
    <property type="nucleotide sequence ID" value="NZ_JBEDNX010000002.1"/>
</dbReference>
<dbReference type="Pfam" id="PF24033">
    <property type="entry name" value="DUF7342"/>
    <property type="match status" value="1"/>
</dbReference>
<protein>
    <recommendedName>
        <fullName evidence="4">ArsR family transcriptional regulator</fullName>
    </recommendedName>
</protein>
<dbReference type="Proteomes" id="UP001567572">
    <property type="component" value="Unassembled WGS sequence"/>
</dbReference>
<gene>
    <name evidence="2" type="ORF">ABNG04_08065</name>
</gene>
<feature type="compositionally biased region" description="Polar residues" evidence="1">
    <location>
        <begin position="1"/>
        <end position="15"/>
    </location>
</feature>
<organism evidence="2 3">
    <name type="scientific">Halorubrum miltondacostae</name>
    <dbReference type="NCBI Taxonomy" id="3076378"/>
    <lineage>
        <taxon>Archaea</taxon>
        <taxon>Methanobacteriati</taxon>
        <taxon>Methanobacteriota</taxon>
        <taxon>Stenosarchaea group</taxon>
        <taxon>Halobacteria</taxon>
        <taxon>Halobacteriales</taxon>
        <taxon>Haloferacaceae</taxon>
        <taxon>Halorubrum</taxon>
    </lineage>
</organism>
<feature type="compositionally biased region" description="Low complexity" evidence="1">
    <location>
        <begin position="24"/>
        <end position="34"/>
    </location>
</feature>
<name>A0ABD5M0T9_9EURY</name>
<reference evidence="2 3" key="1">
    <citation type="submission" date="2024-06" db="EMBL/GenBank/DDBJ databases">
        <title>Halorubrum miltondacostae sp. nov., a potential PHA producer isolated from an inland solar saltern in Rio Maior, Portugal.</title>
        <authorList>
            <person name="Albuquerque L."/>
            <person name="Viver T."/>
            <person name="Barroso C."/>
            <person name="Claudino R."/>
            <person name="Galvan M."/>
            <person name="Simoes G."/>
            <person name="Lobo Da Cunha A."/>
            <person name="Egas C."/>
        </authorList>
    </citation>
    <scope>NUCLEOTIDE SEQUENCE [LARGE SCALE GENOMIC DNA]</scope>
    <source>
        <strain evidence="2 3">RMP-11</strain>
    </source>
</reference>
<keyword evidence="3" id="KW-1185">Reference proteome</keyword>
<evidence type="ECO:0000256" key="1">
    <source>
        <dbReference type="SAM" id="MobiDB-lite"/>
    </source>
</evidence>
<evidence type="ECO:0000313" key="2">
    <source>
        <dbReference type="EMBL" id="MEZ3163832.1"/>
    </source>
</evidence>
<sequence>MSNETDSTDPNSPSMTRGERVRAAARTLRTPRTASWVAEETETTTKTAQKYLDQLVEDNVLQKIERGGQTLYCVDQLMATYREVATLQREHDREELADTLDSIQARIAEWEAEYNVESPSELLASIADVDTPAEADVRREIASEWEHLADRVPVVKAALKEYDWATDRDRIPV</sequence>
<evidence type="ECO:0000313" key="3">
    <source>
        <dbReference type="Proteomes" id="UP001567572"/>
    </source>
</evidence>
<feature type="region of interest" description="Disordered" evidence="1">
    <location>
        <begin position="1"/>
        <end position="44"/>
    </location>
</feature>
<dbReference type="AlphaFoldDB" id="A0ABD5M0T9"/>
<proteinExistence type="predicted"/>
<evidence type="ECO:0008006" key="4">
    <source>
        <dbReference type="Google" id="ProtNLM"/>
    </source>
</evidence>